<evidence type="ECO:0000256" key="18">
    <source>
        <dbReference type="ARBA" id="ARBA00023228"/>
    </source>
</evidence>
<keyword evidence="11 23" id="KW-0378">Hydrolase</keyword>
<keyword evidence="7" id="KW-0121">Carboxypeptidase</keyword>
<feature type="domain" description="Peptidase M28" evidence="22">
    <location>
        <begin position="264"/>
        <end position="450"/>
    </location>
</feature>
<evidence type="ECO:0000256" key="14">
    <source>
        <dbReference type="ARBA" id="ARBA00023034"/>
    </source>
</evidence>
<dbReference type="GO" id="GO:0005764">
    <property type="term" value="C:lysosome"/>
    <property type="evidence" value="ECO:0007669"/>
    <property type="project" value="UniProtKB-SubCell"/>
</dbReference>
<keyword evidence="17" id="KW-0325">Glycoprotein</keyword>
<keyword evidence="18" id="KW-0458">Lysosome</keyword>
<dbReference type="GO" id="GO:0004180">
    <property type="term" value="F:carboxypeptidase activity"/>
    <property type="evidence" value="ECO:0007669"/>
    <property type="project" value="UniProtKB-KW"/>
</dbReference>
<feature type="signal peptide" evidence="21">
    <location>
        <begin position="1"/>
        <end position="25"/>
    </location>
</feature>
<keyword evidence="15" id="KW-0482">Metalloprotease</keyword>
<feature type="chain" id="PRO_5029694911" description="Carboxypeptidase Q" evidence="21">
    <location>
        <begin position="26"/>
        <end position="462"/>
    </location>
</feature>
<dbReference type="SUPFAM" id="SSF53187">
    <property type="entry name" value="Zn-dependent exopeptidases"/>
    <property type="match status" value="1"/>
</dbReference>
<evidence type="ECO:0000256" key="5">
    <source>
        <dbReference type="ARBA" id="ARBA00014116"/>
    </source>
</evidence>
<dbReference type="InterPro" id="IPR007484">
    <property type="entry name" value="Peptidase_M28"/>
</dbReference>
<evidence type="ECO:0000256" key="12">
    <source>
        <dbReference type="ARBA" id="ARBA00022824"/>
    </source>
</evidence>
<dbReference type="EMBL" id="WKKH01000047">
    <property type="protein sequence ID" value="MRX78321.1"/>
    <property type="molecule type" value="Genomic_DNA"/>
</dbReference>
<dbReference type="GO" id="GO:0046872">
    <property type="term" value="F:metal ion binding"/>
    <property type="evidence" value="ECO:0007669"/>
    <property type="project" value="UniProtKB-KW"/>
</dbReference>
<evidence type="ECO:0000256" key="7">
    <source>
        <dbReference type="ARBA" id="ARBA00022645"/>
    </source>
</evidence>
<comment type="caution">
    <text evidence="23">The sequence shown here is derived from an EMBL/GenBank/DDBJ whole genome shotgun (WGS) entry which is preliminary data.</text>
</comment>
<keyword evidence="10 21" id="KW-0732">Signal</keyword>
<evidence type="ECO:0000256" key="13">
    <source>
        <dbReference type="ARBA" id="ARBA00022833"/>
    </source>
</evidence>
<evidence type="ECO:0000256" key="10">
    <source>
        <dbReference type="ARBA" id="ARBA00022729"/>
    </source>
</evidence>
<keyword evidence="9" id="KW-0479">Metal-binding</keyword>
<evidence type="ECO:0000256" key="4">
    <source>
        <dbReference type="ARBA" id="ARBA00004613"/>
    </source>
</evidence>
<evidence type="ECO:0000256" key="20">
    <source>
        <dbReference type="ARBA" id="ARBA00033328"/>
    </source>
</evidence>
<keyword evidence="24" id="KW-1185">Reference proteome</keyword>
<keyword evidence="12" id="KW-0256">Endoplasmic reticulum</keyword>
<protein>
    <recommendedName>
        <fullName evidence="5">Carboxypeptidase Q</fullName>
    </recommendedName>
    <alternativeName>
        <fullName evidence="20">Plasma glutamate carboxypeptidase</fullName>
    </alternativeName>
</protein>
<evidence type="ECO:0000256" key="17">
    <source>
        <dbReference type="ARBA" id="ARBA00023180"/>
    </source>
</evidence>
<evidence type="ECO:0000256" key="21">
    <source>
        <dbReference type="SAM" id="SignalP"/>
    </source>
</evidence>
<comment type="subunit">
    <text evidence="19">Homodimer. The monomeric form is inactive while the homodimer is active.</text>
</comment>
<dbReference type="AlphaFoldDB" id="A0A7K0G3M8"/>
<dbReference type="GO" id="GO:0006508">
    <property type="term" value="P:proteolysis"/>
    <property type="evidence" value="ECO:0007669"/>
    <property type="project" value="UniProtKB-KW"/>
</dbReference>
<comment type="subcellular location">
    <subcellularLocation>
        <location evidence="1">Endoplasmic reticulum</location>
    </subcellularLocation>
    <subcellularLocation>
        <location evidence="3">Golgi apparatus</location>
    </subcellularLocation>
    <subcellularLocation>
        <location evidence="2">Lysosome</location>
    </subcellularLocation>
    <subcellularLocation>
        <location evidence="4">Secreted</location>
    </subcellularLocation>
</comment>
<evidence type="ECO:0000256" key="6">
    <source>
        <dbReference type="ARBA" id="ARBA00022525"/>
    </source>
</evidence>
<dbReference type="GO" id="GO:0070573">
    <property type="term" value="F:metallodipeptidase activity"/>
    <property type="evidence" value="ECO:0007669"/>
    <property type="project" value="InterPro"/>
</dbReference>
<keyword evidence="16" id="KW-0865">Zymogen</keyword>
<keyword evidence="8" id="KW-0645">Protease</keyword>
<evidence type="ECO:0000256" key="16">
    <source>
        <dbReference type="ARBA" id="ARBA00023145"/>
    </source>
</evidence>
<gene>
    <name evidence="23" type="ORF">GJU39_19750</name>
</gene>
<evidence type="ECO:0000313" key="23">
    <source>
        <dbReference type="EMBL" id="MRX78321.1"/>
    </source>
</evidence>
<dbReference type="PANTHER" id="PTHR12053">
    <property type="entry name" value="PROTEASE FAMILY M28 PLASMA GLUTAMATE CARBOXYPEPTIDASE-RELATED"/>
    <property type="match status" value="1"/>
</dbReference>
<dbReference type="OrthoDB" id="9769665at2"/>
<evidence type="ECO:0000256" key="11">
    <source>
        <dbReference type="ARBA" id="ARBA00022801"/>
    </source>
</evidence>
<sequence>MKSIHQTISMVSLGFALLIFNPALAQVDADSVMIRKIYTQVLKDHTMDQNLRELVYKIGPRISGSAAAEQTVVWAKSVMEGYKPDRVYLQPVTVPRWERGDTERAYFSASGGKSRLDISALGGSIPTDGILQSEVVEVNSWKALADMTDAEIAGKFVFFNRAMDPTEVEVFKAYLKAVDQRSLGAIAAAKRGAVGALIRSLTLSKDNVPHTGAVSYDEKVKKIPAVALSTISADRLSAALKADPRMILSLELKCRLLSPVRSNNVIAEIKGWEFPQEIVTLGAHLDSWDLGQGASDDGTGLVQSMEMLRVFNQLGFRPARTVRVVLYMNEEAGAHGAVEYARQATLNGEKHIAVMESDAGGFAARGFRVEAGSKALKQFRQWAKLFETYKAGDIQLEQRGIDLVPMKNKALALISLDCDDSRLFDIHHSRLDTYDKINPREVAMGAAAMSAMVLLISKYGLQ</sequence>
<dbReference type="Proteomes" id="UP000487757">
    <property type="component" value="Unassembled WGS sequence"/>
</dbReference>
<dbReference type="Gene3D" id="3.40.630.10">
    <property type="entry name" value="Zn peptidases"/>
    <property type="match status" value="1"/>
</dbReference>
<evidence type="ECO:0000256" key="8">
    <source>
        <dbReference type="ARBA" id="ARBA00022670"/>
    </source>
</evidence>
<evidence type="ECO:0000259" key="22">
    <source>
        <dbReference type="Pfam" id="PF04389"/>
    </source>
</evidence>
<keyword evidence="14" id="KW-0333">Golgi apparatus</keyword>
<evidence type="ECO:0000256" key="15">
    <source>
        <dbReference type="ARBA" id="ARBA00023049"/>
    </source>
</evidence>
<dbReference type="Pfam" id="PF04389">
    <property type="entry name" value="Peptidase_M28"/>
    <property type="match status" value="1"/>
</dbReference>
<dbReference type="GO" id="GO:0005576">
    <property type="term" value="C:extracellular region"/>
    <property type="evidence" value="ECO:0007669"/>
    <property type="project" value="UniProtKB-SubCell"/>
</dbReference>
<keyword evidence="6" id="KW-0964">Secreted</keyword>
<keyword evidence="13" id="KW-0862">Zinc</keyword>
<name>A0A7K0G3M8_9SPHI</name>
<dbReference type="PANTHER" id="PTHR12053:SF3">
    <property type="entry name" value="CARBOXYPEPTIDASE Q"/>
    <property type="match status" value="1"/>
</dbReference>
<evidence type="ECO:0000256" key="19">
    <source>
        <dbReference type="ARBA" id="ARBA00025833"/>
    </source>
</evidence>
<evidence type="ECO:0000256" key="2">
    <source>
        <dbReference type="ARBA" id="ARBA00004371"/>
    </source>
</evidence>
<accession>A0A7K0G3M8</accession>
<organism evidence="23 24">
    <name type="scientific">Pedobacter petrophilus</name>
    <dbReference type="NCBI Taxonomy" id="1908241"/>
    <lineage>
        <taxon>Bacteria</taxon>
        <taxon>Pseudomonadati</taxon>
        <taxon>Bacteroidota</taxon>
        <taxon>Sphingobacteriia</taxon>
        <taxon>Sphingobacteriales</taxon>
        <taxon>Sphingobacteriaceae</taxon>
        <taxon>Pedobacter</taxon>
    </lineage>
</organism>
<evidence type="ECO:0000313" key="24">
    <source>
        <dbReference type="Proteomes" id="UP000487757"/>
    </source>
</evidence>
<proteinExistence type="predicted"/>
<evidence type="ECO:0000256" key="3">
    <source>
        <dbReference type="ARBA" id="ARBA00004555"/>
    </source>
</evidence>
<dbReference type="Gene3D" id="3.50.30.30">
    <property type="match status" value="1"/>
</dbReference>
<dbReference type="InterPro" id="IPR039866">
    <property type="entry name" value="CPQ"/>
</dbReference>
<evidence type="ECO:0000256" key="1">
    <source>
        <dbReference type="ARBA" id="ARBA00004240"/>
    </source>
</evidence>
<reference evidence="23 24" key="1">
    <citation type="submission" date="2019-11" db="EMBL/GenBank/DDBJ databases">
        <title>Pedobacter petrophilus genome.</title>
        <authorList>
            <person name="Feldbauer M.J."/>
            <person name="Newman J.D."/>
        </authorList>
    </citation>
    <scope>NUCLEOTIDE SEQUENCE [LARGE SCALE GENOMIC DNA]</scope>
    <source>
        <strain evidence="23 24">LMG 29686</strain>
    </source>
</reference>
<evidence type="ECO:0000256" key="9">
    <source>
        <dbReference type="ARBA" id="ARBA00022723"/>
    </source>
</evidence>